<dbReference type="GO" id="GO:0016020">
    <property type="term" value="C:membrane"/>
    <property type="evidence" value="ECO:0007669"/>
    <property type="project" value="UniProtKB-SubCell"/>
</dbReference>
<keyword evidence="2" id="KW-0812">Transmembrane</keyword>
<evidence type="ECO:0000313" key="8">
    <source>
        <dbReference type="Proteomes" id="UP000001593"/>
    </source>
</evidence>
<dbReference type="KEGG" id="nve:5507510"/>
<proteinExistence type="predicted"/>
<comment type="subcellular location">
    <subcellularLocation>
        <location evidence="1">Membrane</location>
        <topology evidence="1">Single-pass membrane protein</topology>
    </subcellularLocation>
</comment>
<dbReference type="PhylomeDB" id="A7SJL7"/>
<evidence type="ECO:0000256" key="4">
    <source>
        <dbReference type="ARBA" id="ARBA00023136"/>
    </source>
</evidence>
<dbReference type="PANTHER" id="PTHR15407">
    <property type="entry name" value="FUKUTIN-RELATED"/>
    <property type="match status" value="1"/>
</dbReference>
<gene>
    <name evidence="7" type="ORF">NEMVEDRAFT_v1g171300</name>
</gene>
<dbReference type="InParanoid" id="A7SJL7"/>
<evidence type="ECO:0000256" key="3">
    <source>
        <dbReference type="ARBA" id="ARBA00022989"/>
    </source>
</evidence>
<reference evidence="7 8" key="1">
    <citation type="journal article" date="2007" name="Science">
        <title>Sea anemone genome reveals ancestral eumetazoan gene repertoire and genomic organization.</title>
        <authorList>
            <person name="Putnam N.H."/>
            <person name="Srivastava M."/>
            <person name="Hellsten U."/>
            <person name="Dirks B."/>
            <person name="Chapman J."/>
            <person name="Salamov A."/>
            <person name="Terry A."/>
            <person name="Shapiro H."/>
            <person name="Lindquist E."/>
            <person name="Kapitonov V.V."/>
            <person name="Jurka J."/>
            <person name="Genikhovich G."/>
            <person name="Grigoriev I.V."/>
            <person name="Lucas S.M."/>
            <person name="Steele R.E."/>
            <person name="Finnerty J.R."/>
            <person name="Technau U."/>
            <person name="Martindale M.Q."/>
            <person name="Rokhsar D.S."/>
        </authorList>
    </citation>
    <scope>NUCLEOTIDE SEQUENCE [LARGE SCALE GENOMIC DNA]</scope>
    <source>
        <strain evidence="8">CH2 X CH6</strain>
    </source>
</reference>
<name>A7SJL7_NEMVE</name>
<accession>A7SJL7</accession>
<feature type="domain" description="LicD/FKTN/FKRP nucleotidyltransferase" evidence="5">
    <location>
        <begin position="158"/>
        <end position="208"/>
    </location>
</feature>
<evidence type="ECO:0000259" key="6">
    <source>
        <dbReference type="Pfam" id="PF19737"/>
    </source>
</evidence>
<dbReference type="InterPro" id="IPR045587">
    <property type="entry name" value="FKTN_N"/>
</dbReference>
<evidence type="ECO:0008006" key="9">
    <source>
        <dbReference type="Google" id="ProtNLM"/>
    </source>
</evidence>
<protein>
    <recommendedName>
        <fullName evidence="9">Ribitol-5-phosphate transferase</fullName>
    </recommendedName>
</protein>
<dbReference type="Pfam" id="PF04991">
    <property type="entry name" value="LicD"/>
    <property type="match status" value="1"/>
</dbReference>
<dbReference type="AlphaFoldDB" id="A7SJL7"/>
<dbReference type="eggNOG" id="ENOG502QUDN">
    <property type="taxonomic scope" value="Eukaryota"/>
</dbReference>
<organism evidence="7 8">
    <name type="scientific">Nematostella vectensis</name>
    <name type="common">Starlet sea anemone</name>
    <dbReference type="NCBI Taxonomy" id="45351"/>
    <lineage>
        <taxon>Eukaryota</taxon>
        <taxon>Metazoa</taxon>
        <taxon>Cnidaria</taxon>
        <taxon>Anthozoa</taxon>
        <taxon>Hexacorallia</taxon>
        <taxon>Actiniaria</taxon>
        <taxon>Edwardsiidae</taxon>
        <taxon>Nematostella</taxon>
    </lineage>
</organism>
<dbReference type="InterPro" id="IPR007074">
    <property type="entry name" value="LicD/FKTN/FKRP_NTP_transf"/>
</dbReference>
<keyword evidence="8" id="KW-1185">Reference proteome</keyword>
<dbReference type="EMBL" id="DS469679">
    <property type="protein sequence ID" value="EDO36061.1"/>
    <property type="molecule type" value="Genomic_DNA"/>
</dbReference>
<dbReference type="HOGENOM" id="CLU_047572_0_0_1"/>
<evidence type="ECO:0000259" key="5">
    <source>
        <dbReference type="Pfam" id="PF04991"/>
    </source>
</evidence>
<dbReference type="OMA" id="SEHENEY"/>
<keyword evidence="4" id="KW-0472">Membrane</keyword>
<feature type="domain" description="Ribitol-5-phosphate transferase FKTN N-terminal" evidence="6">
    <location>
        <begin position="12"/>
        <end position="143"/>
    </location>
</feature>
<dbReference type="STRING" id="45351.A7SJL7"/>
<evidence type="ECO:0000313" key="7">
    <source>
        <dbReference type="EMBL" id="EDO36061.1"/>
    </source>
</evidence>
<sequence>MLQQRVQQKCCEKQDPRLLTIDRRQYATIDFHCSYTLGNVVVDIVLFHEWGNFLWHGAVSERGEEIPKSEIEIGKREGAFNRFSVKKETLDGIGVFLPQHPLRFLAEMKQSGFVRCDVQRARKFFANHGEGMTKEAAEFTDAARELLKTAVTALDGIGVRFWLSSGTCLGWFRQCSIIPHSKDVDIGICIKDYDPRLISRFEKHGLHLKHKFGKVEDSLELSFHAASGVKLDIFFFYEETDHMWNGGTRARTGEKYKYIFPKFTLCWTVFLSLRVRVPCETQQYIEANYGFDWDTPVKEWTWNKSPPNVRPNGVWGKTEWPEVIQTFT</sequence>
<evidence type="ECO:0000256" key="2">
    <source>
        <dbReference type="ARBA" id="ARBA00022692"/>
    </source>
</evidence>
<dbReference type="Proteomes" id="UP000001593">
    <property type="component" value="Unassembled WGS sequence"/>
</dbReference>
<dbReference type="InterPro" id="IPR009644">
    <property type="entry name" value="FKTN/MNN4/W02B3.4-1"/>
</dbReference>
<evidence type="ECO:0000256" key="1">
    <source>
        <dbReference type="ARBA" id="ARBA00004167"/>
    </source>
</evidence>
<dbReference type="Pfam" id="PF19737">
    <property type="entry name" value="FKTN_N"/>
    <property type="match status" value="1"/>
</dbReference>
<dbReference type="PANTHER" id="PTHR15407:SF28">
    <property type="entry name" value="RIBITOL-5-PHOSPHATE TRANSFERASE FKTN"/>
    <property type="match status" value="1"/>
</dbReference>
<keyword evidence="3" id="KW-1133">Transmembrane helix</keyword>
<dbReference type="GO" id="GO:0009100">
    <property type="term" value="P:glycoprotein metabolic process"/>
    <property type="evidence" value="ECO:0007669"/>
    <property type="project" value="UniProtKB-ARBA"/>
</dbReference>